<dbReference type="PROSITE" id="PS50930">
    <property type="entry name" value="HTH_LYTTR"/>
    <property type="match status" value="1"/>
</dbReference>
<feature type="transmembrane region" description="Helical" evidence="1">
    <location>
        <begin position="19"/>
        <end position="39"/>
    </location>
</feature>
<dbReference type="Pfam" id="PF04397">
    <property type="entry name" value="LytTR"/>
    <property type="match status" value="1"/>
</dbReference>
<evidence type="ECO:0000313" key="3">
    <source>
        <dbReference type="EMBL" id="PKW20564.1"/>
    </source>
</evidence>
<dbReference type="EMBL" id="PJND01000009">
    <property type="protein sequence ID" value="PKW20564.1"/>
    <property type="molecule type" value="Genomic_DNA"/>
</dbReference>
<reference evidence="4 6" key="2">
    <citation type="submission" date="2018-10" db="EMBL/GenBank/DDBJ databases">
        <title>Genomic Encyclopedia of Archaeal and Bacterial Type Strains, Phase II (KMG-II): from individual species to whole genera.</title>
        <authorList>
            <person name="Goeker M."/>
        </authorList>
    </citation>
    <scope>NUCLEOTIDE SEQUENCE [LARGE SCALE GENOMIC DNA]</scope>
    <source>
        <strain evidence="4 6">DSM 21886</strain>
    </source>
</reference>
<dbReference type="InterPro" id="IPR007492">
    <property type="entry name" value="LytTR_DNA-bd_dom"/>
</dbReference>
<sequence>MTLQATHTVFNSRLKMRTVFTACLVLFITVNVLIDYLSTLSQNSAFYLSESLLFSSYWILFLPLLTLFLKLTEKKDKIAIKILLIGGAIAFHLLSYPALIWIVSKIFYSHTFSYWQTFNFGISAYLIKTIIIYGFMLIAFSLSNQKIQTAPLSPSNEKKAYINSILISDSTNRKTVVAVNDILYFSANSPYVNIYQLSKKHLYSGTLKSLEVQLDNKQFVRIHKSYIVNINKIISVRSRQNGDYDITLTDDTVLRLSRNYAKNFKLHFSAHQLSLK</sequence>
<evidence type="ECO:0000313" key="5">
    <source>
        <dbReference type="Proteomes" id="UP000233767"/>
    </source>
</evidence>
<reference evidence="3 5" key="1">
    <citation type="submission" date="2017-12" db="EMBL/GenBank/DDBJ databases">
        <title>Genomic Encyclopedia of Type Strains, Phase III (KMG-III): the genomes of soil and plant-associated and newly described type strains.</title>
        <authorList>
            <person name="Whitman W."/>
        </authorList>
    </citation>
    <scope>NUCLEOTIDE SEQUENCE [LARGE SCALE GENOMIC DNA]</scope>
    <source>
        <strain evidence="3 5">IP-10</strain>
    </source>
</reference>
<keyword evidence="1" id="KW-0812">Transmembrane</keyword>
<dbReference type="GO" id="GO:0000156">
    <property type="term" value="F:phosphorelay response regulator activity"/>
    <property type="evidence" value="ECO:0007669"/>
    <property type="project" value="InterPro"/>
</dbReference>
<feature type="transmembrane region" description="Helical" evidence="1">
    <location>
        <begin position="78"/>
        <end position="102"/>
    </location>
</feature>
<feature type="domain" description="HTH LytTR-type" evidence="2">
    <location>
        <begin position="167"/>
        <end position="270"/>
    </location>
</feature>
<dbReference type="Proteomes" id="UP000233767">
    <property type="component" value="Unassembled WGS sequence"/>
</dbReference>
<evidence type="ECO:0000256" key="1">
    <source>
        <dbReference type="SAM" id="Phobius"/>
    </source>
</evidence>
<protein>
    <submittedName>
        <fullName evidence="4">LytTr DNA-binding domain-containing protein</fullName>
    </submittedName>
</protein>
<comment type="caution">
    <text evidence="4">The sequence shown here is derived from an EMBL/GenBank/DDBJ whole genome shotgun (WGS) entry which is preliminary data.</text>
</comment>
<keyword evidence="1" id="KW-0472">Membrane</keyword>
<organism evidence="4 6">
    <name type="scientific">Flavobacterium lindanitolerans</name>
    <dbReference type="NCBI Taxonomy" id="428988"/>
    <lineage>
        <taxon>Bacteria</taxon>
        <taxon>Pseudomonadati</taxon>
        <taxon>Bacteroidota</taxon>
        <taxon>Flavobacteriia</taxon>
        <taxon>Flavobacteriales</taxon>
        <taxon>Flavobacteriaceae</taxon>
        <taxon>Flavobacterium</taxon>
    </lineage>
</organism>
<dbReference type="AlphaFoldDB" id="A0A497U2I1"/>
<evidence type="ECO:0000313" key="6">
    <source>
        <dbReference type="Proteomes" id="UP000275027"/>
    </source>
</evidence>
<feature type="transmembrane region" description="Helical" evidence="1">
    <location>
        <begin position="122"/>
        <end position="142"/>
    </location>
</feature>
<accession>A0A497U2I1</accession>
<dbReference type="EMBL" id="RCCB01000013">
    <property type="protein sequence ID" value="RLJ24007.1"/>
    <property type="molecule type" value="Genomic_DNA"/>
</dbReference>
<dbReference type="PANTHER" id="PTHR37299">
    <property type="entry name" value="TRANSCRIPTIONAL REGULATOR-RELATED"/>
    <property type="match status" value="1"/>
</dbReference>
<feature type="transmembrane region" description="Helical" evidence="1">
    <location>
        <begin position="51"/>
        <end position="71"/>
    </location>
</feature>
<name>A0A497U2I1_9FLAO</name>
<dbReference type="Gene3D" id="2.40.50.1020">
    <property type="entry name" value="LytTr DNA-binding domain"/>
    <property type="match status" value="1"/>
</dbReference>
<dbReference type="InterPro" id="IPR046947">
    <property type="entry name" value="LytR-like"/>
</dbReference>
<gene>
    <name evidence="3" type="ORF">B0G92_2714</name>
    <name evidence="4" type="ORF">CLV50_2724</name>
</gene>
<keyword evidence="1" id="KW-1133">Transmembrane helix</keyword>
<keyword evidence="5" id="KW-1185">Reference proteome</keyword>
<dbReference type="PANTHER" id="PTHR37299:SF1">
    <property type="entry name" value="STAGE 0 SPORULATION PROTEIN A HOMOLOG"/>
    <property type="match status" value="1"/>
</dbReference>
<evidence type="ECO:0000259" key="2">
    <source>
        <dbReference type="PROSITE" id="PS50930"/>
    </source>
</evidence>
<proteinExistence type="predicted"/>
<dbReference type="GO" id="GO:0003677">
    <property type="term" value="F:DNA binding"/>
    <property type="evidence" value="ECO:0007669"/>
    <property type="project" value="UniProtKB-KW"/>
</dbReference>
<evidence type="ECO:0000313" key="4">
    <source>
        <dbReference type="EMBL" id="RLJ24007.1"/>
    </source>
</evidence>
<dbReference type="SMART" id="SM00850">
    <property type="entry name" value="LytTR"/>
    <property type="match status" value="1"/>
</dbReference>
<keyword evidence="4" id="KW-0238">DNA-binding</keyword>
<dbReference type="Proteomes" id="UP000275027">
    <property type="component" value="Unassembled WGS sequence"/>
</dbReference>
<dbReference type="RefSeq" id="WP_245867880.1">
    <property type="nucleotide sequence ID" value="NZ_PJND01000009.1"/>
</dbReference>